<evidence type="ECO:0000256" key="1">
    <source>
        <dbReference type="SAM" id="MobiDB-lite"/>
    </source>
</evidence>
<organism evidence="2">
    <name type="scientific">Ananas comosus var. bracteatus</name>
    <name type="common">red pineapple</name>
    <dbReference type="NCBI Taxonomy" id="296719"/>
    <lineage>
        <taxon>Eukaryota</taxon>
        <taxon>Viridiplantae</taxon>
        <taxon>Streptophyta</taxon>
        <taxon>Embryophyta</taxon>
        <taxon>Tracheophyta</taxon>
        <taxon>Spermatophyta</taxon>
        <taxon>Magnoliopsida</taxon>
        <taxon>Liliopsida</taxon>
        <taxon>Poales</taxon>
        <taxon>Bromeliaceae</taxon>
        <taxon>Bromelioideae</taxon>
        <taxon>Ananas</taxon>
    </lineage>
</organism>
<sequence length="152" mass="14972">MGRAAADADAPGAPPRGGGASTQRCAAASAPGLAVALPSAVISCAALSLPLSVASLHSLSLKLGLLPSADPYLLSSLLSAYSRLSLLPLPTASSTPPPTPPHTPRPPPSSPPITPSSPATPSTTSPPLPSSSSAASASPPPLLRLRHPPRPR</sequence>
<accession>A0A6V7QSB0</accession>
<reference evidence="2" key="1">
    <citation type="submission" date="2020-07" db="EMBL/GenBank/DDBJ databases">
        <authorList>
            <person name="Lin J."/>
        </authorList>
    </citation>
    <scope>NUCLEOTIDE SEQUENCE</scope>
</reference>
<feature type="region of interest" description="Disordered" evidence="1">
    <location>
        <begin position="1"/>
        <end position="25"/>
    </location>
</feature>
<name>A0A6V7QSB0_ANACO</name>
<proteinExistence type="predicted"/>
<feature type="region of interest" description="Disordered" evidence="1">
    <location>
        <begin position="88"/>
        <end position="152"/>
    </location>
</feature>
<dbReference type="AlphaFoldDB" id="A0A6V7QSB0"/>
<gene>
    <name evidence="2" type="ORF">CB5_LOCUS29029</name>
</gene>
<feature type="compositionally biased region" description="Low complexity" evidence="1">
    <location>
        <begin position="1"/>
        <end position="11"/>
    </location>
</feature>
<protein>
    <submittedName>
        <fullName evidence="2">Uncharacterized protein</fullName>
    </submittedName>
</protein>
<feature type="compositionally biased region" description="Pro residues" evidence="1">
    <location>
        <begin position="95"/>
        <end position="115"/>
    </location>
</feature>
<evidence type="ECO:0000313" key="2">
    <source>
        <dbReference type="EMBL" id="CAD1845818.1"/>
    </source>
</evidence>
<dbReference type="EMBL" id="CAJEUB010000005">
    <property type="protein sequence ID" value="CAD1845818.1"/>
    <property type="molecule type" value="Genomic_DNA"/>
</dbReference>